<organism evidence="2 3">
    <name type="scientific">Lasiodiplodia hormozganensis</name>
    <dbReference type="NCBI Taxonomy" id="869390"/>
    <lineage>
        <taxon>Eukaryota</taxon>
        <taxon>Fungi</taxon>
        <taxon>Dikarya</taxon>
        <taxon>Ascomycota</taxon>
        <taxon>Pezizomycotina</taxon>
        <taxon>Dothideomycetes</taxon>
        <taxon>Dothideomycetes incertae sedis</taxon>
        <taxon>Botryosphaeriales</taxon>
        <taxon>Botryosphaeriaceae</taxon>
        <taxon>Lasiodiplodia</taxon>
    </lineage>
</organism>
<proteinExistence type="predicted"/>
<dbReference type="InterPro" id="IPR000210">
    <property type="entry name" value="BTB/POZ_dom"/>
</dbReference>
<dbReference type="SMART" id="SM00225">
    <property type="entry name" value="BTB"/>
    <property type="match status" value="1"/>
</dbReference>
<dbReference type="AlphaFoldDB" id="A0AA40BV30"/>
<evidence type="ECO:0000313" key="3">
    <source>
        <dbReference type="Proteomes" id="UP001175001"/>
    </source>
</evidence>
<reference evidence="2" key="1">
    <citation type="submission" date="2023-06" db="EMBL/GenBank/DDBJ databases">
        <title>Multi-omics analyses reveal the molecular pathogenesis toolkit of Lasiodiplodia hormozganensis, a cross-kingdom pathogen.</title>
        <authorList>
            <person name="Felix C."/>
            <person name="Meneses R."/>
            <person name="Goncalves M.F.M."/>
            <person name="Tilleman L."/>
            <person name="Duarte A.S."/>
            <person name="Jorrin-Novo J.V."/>
            <person name="Van De Peer Y."/>
            <person name="Deforce D."/>
            <person name="Van Nieuwerburgh F."/>
            <person name="Esteves A.C."/>
            <person name="Alves A."/>
        </authorList>
    </citation>
    <scope>NUCLEOTIDE SEQUENCE</scope>
    <source>
        <strain evidence="2">CBS 339.90</strain>
    </source>
</reference>
<dbReference type="PANTHER" id="PTHR47843:SF5">
    <property type="entry name" value="BTB_POZ DOMAIN PROTEIN"/>
    <property type="match status" value="1"/>
</dbReference>
<accession>A0AA40BV30</accession>
<comment type="caution">
    <text evidence="2">The sequence shown here is derived from an EMBL/GenBank/DDBJ whole genome shotgun (WGS) entry which is preliminary data.</text>
</comment>
<dbReference type="EMBL" id="JAUJDW010000204">
    <property type="protein sequence ID" value="KAK0614781.1"/>
    <property type="molecule type" value="Genomic_DNA"/>
</dbReference>
<keyword evidence="3" id="KW-1185">Reference proteome</keyword>
<dbReference type="SUPFAM" id="SSF54695">
    <property type="entry name" value="POZ domain"/>
    <property type="match status" value="1"/>
</dbReference>
<dbReference type="PANTHER" id="PTHR47843">
    <property type="entry name" value="BTB DOMAIN-CONTAINING PROTEIN-RELATED"/>
    <property type="match status" value="1"/>
</dbReference>
<feature type="domain" description="BTB" evidence="1">
    <location>
        <begin position="29"/>
        <end position="90"/>
    </location>
</feature>
<protein>
    <recommendedName>
        <fullName evidence="1">BTB domain-containing protein</fullName>
    </recommendedName>
</protein>
<dbReference type="Gene3D" id="3.30.710.10">
    <property type="entry name" value="Potassium Channel Kv1.1, Chain A"/>
    <property type="match status" value="1"/>
</dbReference>
<sequence>MASDDTHEDDDGPMLSKSMSKYFASSEFSDMKIKCGDTVHAVHRAIVCGQSSFFANAMKQEHGFKEAQTNTVELNHDHPATIKAMLEYMYLEKYSDVTLGDKLEERVSLHIDVYSVADKYGVGGLRKYASGNIKDLVDLENISPDTLAQIIGNAYEKTSENDKYLRPLIAEIVSDGIDGIIRDTQLLAMVESVQGFHSELVKAVANERHRPKRYACVSCGWKVHLVLADTERGDDPNVWGPSAYDKMHCPICGERHANSTWKKNILSS</sequence>
<gene>
    <name evidence="2" type="ORF">DIS24_g11930</name>
</gene>
<name>A0AA40BV30_9PEZI</name>
<dbReference type="SUPFAM" id="SSF57802">
    <property type="entry name" value="Rubredoxin-like"/>
    <property type="match status" value="1"/>
</dbReference>
<evidence type="ECO:0000313" key="2">
    <source>
        <dbReference type="EMBL" id="KAK0614781.1"/>
    </source>
</evidence>
<dbReference type="PROSITE" id="PS50097">
    <property type="entry name" value="BTB"/>
    <property type="match status" value="1"/>
</dbReference>
<dbReference type="InterPro" id="IPR011333">
    <property type="entry name" value="SKP1/BTB/POZ_sf"/>
</dbReference>
<dbReference type="Proteomes" id="UP001175001">
    <property type="component" value="Unassembled WGS sequence"/>
</dbReference>
<evidence type="ECO:0000259" key="1">
    <source>
        <dbReference type="PROSITE" id="PS50097"/>
    </source>
</evidence>
<dbReference type="Pfam" id="PF00651">
    <property type="entry name" value="BTB"/>
    <property type="match status" value="1"/>
</dbReference>
<dbReference type="CDD" id="cd18186">
    <property type="entry name" value="BTB_POZ_ZBTB_KLHL-like"/>
    <property type="match status" value="1"/>
</dbReference>